<name>A0A484NLH1_9ASTE</name>
<evidence type="ECO:0008006" key="4">
    <source>
        <dbReference type="Google" id="ProtNLM"/>
    </source>
</evidence>
<evidence type="ECO:0000313" key="3">
    <source>
        <dbReference type="Proteomes" id="UP000595140"/>
    </source>
</evidence>
<feature type="region of interest" description="Disordered" evidence="1">
    <location>
        <begin position="156"/>
        <end position="226"/>
    </location>
</feature>
<dbReference type="PANTHER" id="PTHR33623">
    <property type="entry name" value="OS04G0572500 PROTEIN"/>
    <property type="match status" value="1"/>
</dbReference>
<feature type="compositionally biased region" description="Low complexity" evidence="1">
    <location>
        <begin position="163"/>
        <end position="196"/>
    </location>
</feature>
<dbReference type="OrthoDB" id="668456at2759"/>
<dbReference type="EMBL" id="OOIL02006792">
    <property type="protein sequence ID" value="VFR01914.1"/>
    <property type="molecule type" value="Genomic_DNA"/>
</dbReference>
<keyword evidence="3" id="KW-1185">Reference proteome</keyword>
<evidence type="ECO:0000256" key="1">
    <source>
        <dbReference type="SAM" id="MobiDB-lite"/>
    </source>
</evidence>
<dbReference type="PANTHER" id="PTHR33623:SF4">
    <property type="entry name" value="DUF4378 DOMAIN-CONTAINING PROTEIN"/>
    <property type="match status" value="1"/>
</dbReference>
<protein>
    <recommendedName>
        <fullName evidence="4">DUF4378 domain-containing protein</fullName>
    </recommendedName>
</protein>
<dbReference type="Proteomes" id="UP000595140">
    <property type="component" value="Unassembled WGS sequence"/>
</dbReference>
<evidence type="ECO:0000313" key="2">
    <source>
        <dbReference type="EMBL" id="VFR01914.1"/>
    </source>
</evidence>
<proteinExistence type="predicted"/>
<dbReference type="AlphaFoldDB" id="A0A484NLH1"/>
<organism evidence="2 3">
    <name type="scientific">Cuscuta campestris</name>
    <dbReference type="NCBI Taxonomy" id="132261"/>
    <lineage>
        <taxon>Eukaryota</taxon>
        <taxon>Viridiplantae</taxon>
        <taxon>Streptophyta</taxon>
        <taxon>Embryophyta</taxon>
        <taxon>Tracheophyta</taxon>
        <taxon>Spermatophyta</taxon>
        <taxon>Magnoliopsida</taxon>
        <taxon>eudicotyledons</taxon>
        <taxon>Gunneridae</taxon>
        <taxon>Pentapetalae</taxon>
        <taxon>asterids</taxon>
        <taxon>lamiids</taxon>
        <taxon>Solanales</taxon>
        <taxon>Convolvulaceae</taxon>
        <taxon>Cuscuteae</taxon>
        <taxon>Cuscuta</taxon>
        <taxon>Cuscuta subgen. Grammica</taxon>
        <taxon>Cuscuta sect. Cleistogrammica</taxon>
    </lineage>
</organism>
<feature type="region of interest" description="Disordered" evidence="1">
    <location>
        <begin position="293"/>
        <end position="319"/>
    </location>
</feature>
<gene>
    <name evidence="2" type="ORF">CCAM_LOCUS43689</name>
</gene>
<sequence length="444" mass="49122">MKPARANPPPGTLLLKDHLVEDVSSCSSNGFRSYPRRECCTTVRFLLEADLRDVPTRRPAAAEHPAVARRAAAGANRAPTSGVVSALQRASKTVIKAVRNLHTAPAAAAVKSERQSKAKKPILPANFSRKLLKRNVNKKQIDRSEIERWKVYNQLAQETSKPSDSNSSLSNSRRNSDSTVSGDSQPSSSYSSEGNSTVEQNDAVAAKSSPAEKAVRNRPSVRVTNAYRANKQKQLWSIPTCNVEKEQSSPVSVLDYPLEEDDEASSPLQTKLNIEPETMKKLLRKIKRFESLTQIEAPPKPEPPLLRSSLSPTPRPEDQIRVERSAKSLLLQLKSPLTSGTDASLLLDFFRCGVAAAADGGLPVSELVREAEGWVSGECSSRFWGEWEVEKNRRGYIEVMEKEWRWERVMGVENGELAMELERYVSSSLVNELVADLLTSSLVF</sequence>
<reference evidence="2 3" key="1">
    <citation type="submission" date="2018-04" db="EMBL/GenBank/DDBJ databases">
        <authorList>
            <person name="Vogel A."/>
        </authorList>
    </citation>
    <scope>NUCLEOTIDE SEQUENCE [LARGE SCALE GENOMIC DNA]</scope>
</reference>
<accession>A0A484NLH1</accession>